<proteinExistence type="predicted"/>
<name>A0A1J7IVM2_9PEZI</name>
<dbReference type="InterPro" id="IPR027417">
    <property type="entry name" value="P-loop_NTPase"/>
</dbReference>
<dbReference type="SUPFAM" id="SSF52540">
    <property type="entry name" value="P-loop containing nucleoside triphosphate hydrolases"/>
    <property type="match status" value="1"/>
</dbReference>
<feature type="compositionally biased region" description="Polar residues" evidence="1">
    <location>
        <begin position="53"/>
        <end position="65"/>
    </location>
</feature>
<accession>A0A1J7IVM2</accession>
<feature type="region of interest" description="Disordered" evidence="1">
    <location>
        <begin position="17"/>
        <end position="69"/>
    </location>
</feature>
<evidence type="ECO:0000313" key="4">
    <source>
        <dbReference type="Proteomes" id="UP000182658"/>
    </source>
</evidence>
<dbReference type="InParanoid" id="A0A1J7IVM2"/>
<sequence length="240" mass="26844">MTSASAIANRLCRAEQSVPLVEPGSQSAPQQQTPETAPRADQSTPRVERASPSAPSQQAPETTSRLRPDYTNVFDGDVCRLFECPLHPGTLRDIDIQLRLVQKWALTREIVLVLAPFELFEVLGLETINLRPSMSTQTQQTPIDDFNNIRKPCDVMVASMALASVGLNLHHACHRGIVVQFPNSANNVLQAIARLVRPGQKYPVEWILLKVIISYYDQQELAMVVKYCRQLRVEGSFNPR</sequence>
<dbReference type="AlphaFoldDB" id="A0A1J7IVM2"/>
<feature type="compositionally biased region" description="Polar residues" evidence="1">
    <location>
        <begin position="24"/>
        <end position="45"/>
    </location>
</feature>
<evidence type="ECO:0000256" key="1">
    <source>
        <dbReference type="SAM" id="MobiDB-lite"/>
    </source>
</evidence>
<dbReference type="Proteomes" id="UP000182658">
    <property type="component" value="Unassembled WGS sequence"/>
</dbReference>
<dbReference type="Gene3D" id="3.40.50.300">
    <property type="entry name" value="P-loop containing nucleotide triphosphate hydrolases"/>
    <property type="match status" value="1"/>
</dbReference>
<organism evidence="3 4">
    <name type="scientific">Coniochaeta ligniaria NRRL 30616</name>
    <dbReference type="NCBI Taxonomy" id="1408157"/>
    <lineage>
        <taxon>Eukaryota</taxon>
        <taxon>Fungi</taxon>
        <taxon>Dikarya</taxon>
        <taxon>Ascomycota</taxon>
        <taxon>Pezizomycotina</taxon>
        <taxon>Sordariomycetes</taxon>
        <taxon>Sordariomycetidae</taxon>
        <taxon>Coniochaetales</taxon>
        <taxon>Coniochaetaceae</taxon>
        <taxon>Coniochaeta</taxon>
    </lineage>
</organism>
<feature type="domain" description="Helicase C-terminal" evidence="2">
    <location>
        <begin position="124"/>
        <end position="199"/>
    </location>
</feature>
<dbReference type="InterPro" id="IPR001650">
    <property type="entry name" value="Helicase_C-like"/>
</dbReference>
<protein>
    <recommendedName>
        <fullName evidence="2">Helicase C-terminal domain-containing protein</fullName>
    </recommendedName>
</protein>
<evidence type="ECO:0000313" key="3">
    <source>
        <dbReference type="EMBL" id="OIW31534.1"/>
    </source>
</evidence>
<keyword evidence="4" id="KW-1185">Reference proteome</keyword>
<gene>
    <name evidence="3" type="ORF">CONLIGDRAFT_678009</name>
</gene>
<dbReference type="STRING" id="1408157.A0A1J7IVM2"/>
<dbReference type="OrthoDB" id="4778002at2759"/>
<dbReference type="EMBL" id="KV875095">
    <property type="protein sequence ID" value="OIW31534.1"/>
    <property type="molecule type" value="Genomic_DNA"/>
</dbReference>
<dbReference type="Pfam" id="PF00271">
    <property type="entry name" value="Helicase_C"/>
    <property type="match status" value="1"/>
</dbReference>
<reference evidence="3 4" key="1">
    <citation type="submission" date="2016-10" db="EMBL/GenBank/DDBJ databases">
        <title>Draft genome sequence of Coniochaeta ligniaria NRRL30616, a lignocellulolytic fungus for bioabatement of inhibitors in plant biomass hydrolysates.</title>
        <authorList>
            <consortium name="DOE Joint Genome Institute"/>
            <person name="Jimenez D.J."/>
            <person name="Hector R.E."/>
            <person name="Riley R."/>
            <person name="Sun H."/>
            <person name="Grigoriev I.V."/>
            <person name="Van Elsas J.D."/>
            <person name="Nichols N.N."/>
        </authorList>
    </citation>
    <scope>NUCLEOTIDE SEQUENCE [LARGE SCALE GENOMIC DNA]</scope>
    <source>
        <strain evidence="3 4">NRRL 30616</strain>
    </source>
</reference>
<evidence type="ECO:0000259" key="2">
    <source>
        <dbReference type="Pfam" id="PF00271"/>
    </source>
</evidence>